<dbReference type="PANTHER" id="PTHR42946">
    <property type="entry name" value="PHOSPHOHEXOSE MUTASE"/>
    <property type="match status" value="1"/>
</dbReference>
<comment type="catalytic activity">
    <reaction evidence="6 9 11">
        <text>alpha-D-glucosamine 1-phosphate = D-glucosamine 6-phosphate</text>
        <dbReference type="Rhea" id="RHEA:23424"/>
        <dbReference type="ChEBI" id="CHEBI:58516"/>
        <dbReference type="ChEBI" id="CHEBI:58725"/>
        <dbReference type="EC" id="5.4.2.10"/>
    </reaction>
</comment>
<dbReference type="GO" id="GO:0008966">
    <property type="term" value="F:phosphoglucosamine mutase activity"/>
    <property type="evidence" value="ECO:0007669"/>
    <property type="project" value="UniProtKB-UniRule"/>
</dbReference>
<dbReference type="GO" id="GO:0005829">
    <property type="term" value="C:cytosol"/>
    <property type="evidence" value="ECO:0007669"/>
    <property type="project" value="TreeGrafter"/>
</dbReference>
<dbReference type="InterPro" id="IPR036900">
    <property type="entry name" value="A-D-PHexomutase_C_sf"/>
</dbReference>
<evidence type="ECO:0000313" key="16">
    <source>
        <dbReference type="EMBL" id="MBB6169955.1"/>
    </source>
</evidence>
<feature type="domain" description="Alpha-D-phosphohexomutase alpha/beta/alpha" evidence="14">
    <location>
        <begin position="160"/>
        <end position="255"/>
    </location>
</feature>
<evidence type="ECO:0000256" key="3">
    <source>
        <dbReference type="ARBA" id="ARBA00022723"/>
    </source>
</evidence>
<name>A0A7X0D3C9_9ACTN</name>
<comment type="PTM">
    <text evidence="9">Activated by phosphorylation.</text>
</comment>
<feature type="binding site" evidence="9">
    <location>
        <position position="244"/>
    </location>
    <ligand>
        <name>Mg(2+)</name>
        <dbReference type="ChEBI" id="CHEBI:18420"/>
    </ligand>
</feature>
<dbReference type="Gene3D" id="3.40.120.10">
    <property type="entry name" value="Alpha-D-Glucose-1,6-Bisphosphate, subunit A, domain 3"/>
    <property type="match status" value="3"/>
</dbReference>
<feature type="active site" description="Phosphoserine intermediate" evidence="9">
    <location>
        <position position="105"/>
    </location>
</feature>
<evidence type="ECO:0000259" key="13">
    <source>
        <dbReference type="Pfam" id="PF02878"/>
    </source>
</evidence>
<evidence type="ECO:0000256" key="9">
    <source>
        <dbReference type="HAMAP-Rule" id="MF_01554"/>
    </source>
</evidence>
<dbReference type="Pfam" id="PF02878">
    <property type="entry name" value="PGM_PMM_I"/>
    <property type="match status" value="1"/>
</dbReference>
<evidence type="ECO:0000256" key="2">
    <source>
        <dbReference type="ARBA" id="ARBA00022553"/>
    </source>
</evidence>
<feature type="domain" description="Alpha-D-phosphohexomutase alpha/beta/alpha" evidence="13">
    <location>
        <begin position="3"/>
        <end position="138"/>
    </location>
</feature>
<dbReference type="FunFam" id="3.40.120.10:FF:000001">
    <property type="entry name" value="Phosphoglucosamine mutase"/>
    <property type="match status" value="1"/>
</dbReference>
<dbReference type="SUPFAM" id="SSF55957">
    <property type="entry name" value="Phosphoglucomutase, C-terminal domain"/>
    <property type="match status" value="1"/>
</dbReference>
<comment type="caution">
    <text evidence="16">The sequence shown here is derived from an EMBL/GenBank/DDBJ whole genome shotgun (WGS) entry which is preliminary data.</text>
</comment>
<keyword evidence="3 9" id="KW-0479">Metal-binding</keyword>
<dbReference type="AlphaFoldDB" id="A0A7X0D3C9"/>
<dbReference type="GO" id="GO:0005975">
    <property type="term" value="P:carbohydrate metabolic process"/>
    <property type="evidence" value="ECO:0007669"/>
    <property type="project" value="InterPro"/>
</dbReference>
<dbReference type="Pfam" id="PF00408">
    <property type="entry name" value="PGM_PMM_IV"/>
    <property type="match status" value="1"/>
</dbReference>
<evidence type="ECO:0000256" key="10">
    <source>
        <dbReference type="RuleBase" id="RU004326"/>
    </source>
</evidence>
<dbReference type="InterPro" id="IPR016055">
    <property type="entry name" value="A-D-PHexomutase_a/b/a-I/II/III"/>
</dbReference>
<evidence type="ECO:0000313" key="17">
    <source>
        <dbReference type="Proteomes" id="UP000546642"/>
    </source>
</evidence>
<evidence type="ECO:0000259" key="15">
    <source>
        <dbReference type="Pfam" id="PF02880"/>
    </source>
</evidence>
<feature type="binding site" description="via phosphate group" evidence="9">
    <location>
        <position position="105"/>
    </location>
    <ligand>
        <name>Mg(2+)</name>
        <dbReference type="ChEBI" id="CHEBI:18420"/>
    </ligand>
</feature>
<evidence type="ECO:0000256" key="11">
    <source>
        <dbReference type="RuleBase" id="RU004327"/>
    </source>
</evidence>
<dbReference type="Gene3D" id="3.30.310.50">
    <property type="entry name" value="Alpha-D-phosphohexomutase, C-terminal domain"/>
    <property type="match status" value="1"/>
</dbReference>
<comment type="cofactor">
    <cofactor evidence="9">
        <name>Mg(2+)</name>
        <dbReference type="ChEBI" id="CHEBI:18420"/>
    </cofactor>
    <text evidence="9">Binds 1 Mg(2+) ion per subunit.</text>
</comment>
<feature type="binding site" evidence="9">
    <location>
        <position position="246"/>
    </location>
    <ligand>
        <name>Mg(2+)</name>
        <dbReference type="ChEBI" id="CHEBI:18420"/>
    </ligand>
</feature>
<dbReference type="Pfam" id="PF02879">
    <property type="entry name" value="PGM_PMM_II"/>
    <property type="match status" value="1"/>
</dbReference>
<dbReference type="GO" id="GO:0000287">
    <property type="term" value="F:magnesium ion binding"/>
    <property type="evidence" value="ECO:0007669"/>
    <property type="project" value="UniProtKB-UniRule"/>
</dbReference>
<evidence type="ECO:0000259" key="12">
    <source>
        <dbReference type="Pfam" id="PF00408"/>
    </source>
</evidence>
<dbReference type="InterPro" id="IPR005841">
    <property type="entry name" value="Alpha-D-phosphohexomutase_SF"/>
</dbReference>
<reference evidence="16 17" key="1">
    <citation type="submission" date="2020-08" db="EMBL/GenBank/DDBJ databases">
        <title>Sequencing the genomes of 1000 actinobacteria strains.</title>
        <authorList>
            <person name="Klenk H.-P."/>
        </authorList>
    </citation>
    <scope>NUCLEOTIDE SEQUENCE [LARGE SCALE GENOMIC DNA]</scope>
    <source>
        <strain evidence="16 17">DSM 46659</strain>
    </source>
</reference>
<evidence type="ECO:0000256" key="6">
    <source>
        <dbReference type="ARBA" id="ARBA00050364"/>
    </source>
</evidence>
<keyword evidence="4 9" id="KW-0460">Magnesium</keyword>
<dbReference type="InterPro" id="IPR016066">
    <property type="entry name" value="A-D-PHexomutase_CS"/>
</dbReference>
<proteinExistence type="inferred from homology"/>
<dbReference type="PANTHER" id="PTHR42946:SF1">
    <property type="entry name" value="PHOSPHOGLUCOMUTASE (ALPHA-D-GLUCOSE-1,6-BISPHOSPHATE-DEPENDENT)"/>
    <property type="match status" value="1"/>
</dbReference>
<dbReference type="NCBIfam" id="NF008139">
    <property type="entry name" value="PRK10887.1"/>
    <property type="match status" value="1"/>
</dbReference>
<dbReference type="Pfam" id="PF02880">
    <property type="entry name" value="PGM_PMM_III"/>
    <property type="match status" value="1"/>
</dbReference>
<dbReference type="InterPro" id="IPR005844">
    <property type="entry name" value="A-D-PHexomutase_a/b/a-I"/>
</dbReference>
<feature type="domain" description="Alpha-D-phosphohexomutase C-terminal" evidence="12">
    <location>
        <begin position="375"/>
        <end position="440"/>
    </location>
</feature>
<dbReference type="CDD" id="cd05802">
    <property type="entry name" value="GlmM"/>
    <property type="match status" value="1"/>
</dbReference>
<evidence type="ECO:0000259" key="14">
    <source>
        <dbReference type="Pfam" id="PF02879"/>
    </source>
</evidence>
<dbReference type="RefSeq" id="WP_184072251.1">
    <property type="nucleotide sequence ID" value="NZ_JACHDS010000001.1"/>
</dbReference>
<dbReference type="SUPFAM" id="SSF53738">
    <property type="entry name" value="Phosphoglucomutase, first 3 domains"/>
    <property type="match status" value="3"/>
</dbReference>
<comment type="similarity">
    <text evidence="1 9 10">Belongs to the phosphohexose mutase family.</text>
</comment>
<dbReference type="HAMAP" id="MF_01554_B">
    <property type="entry name" value="GlmM_B"/>
    <property type="match status" value="1"/>
</dbReference>
<dbReference type="Proteomes" id="UP000546642">
    <property type="component" value="Unassembled WGS sequence"/>
</dbReference>
<dbReference type="GO" id="GO:0004615">
    <property type="term" value="F:phosphomannomutase activity"/>
    <property type="evidence" value="ECO:0007669"/>
    <property type="project" value="TreeGrafter"/>
</dbReference>
<accession>A0A7X0D3C9</accession>
<evidence type="ECO:0000256" key="4">
    <source>
        <dbReference type="ARBA" id="ARBA00022842"/>
    </source>
</evidence>
<protein>
    <recommendedName>
        <fullName evidence="8 9">Phosphoglucosamine mutase</fullName>
        <ecNumber evidence="7 9">5.4.2.10</ecNumber>
    </recommendedName>
</protein>
<dbReference type="GO" id="GO:0006048">
    <property type="term" value="P:UDP-N-acetylglucosamine biosynthetic process"/>
    <property type="evidence" value="ECO:0007669"/>
    <property type="project" value="TreeGrafter"/>
</dbReference>
<evidence type="ECO:0000256" key="1">
    <source>
        <dbReference type="ARBA" id="ARBA00010231"/>
    </source>
</evidence>
<dbReference type="GO" id="GO:0009252">
    <property type="term" value="P:peptidoglycan biosynthetic process"/>
    <property type="evidence" value="ECO:0007669"/>
    <property type="project" value="TreeGrafter"/>
</dbReference>
<feature type="domain" description="Alpha-D-phosphohexomutase alpha/beta/alpha" evidence="15">
    <location>
        <begin position="259"/>
        <end position="368"/>
    </location>
</feature>
<dbReference type="InterPro" id="IPR005845">
    <property type="entry name" value="A-D-PHexomutase_a/b/a-II"/>
</dbReference>
<keyword evidence="5 9" id="KW-0413">Isomerase</keyword>
<evidence type="ECO:0000256" key="7">
    <source>
        <dbReference type="ARBA" id="ARBA00066330"/>
    </source>
</evidence>
<comment type="function">
    <text evidence="9 11">Catalyzes the conversion of glucosamine-6-phosphate to glucosamine-1-phosphate.</text>
</comment>
<dbReference type="InterPro" id="IPR006352">
    <property type="entry name" value="GlmM_bact"/>
</dbReference>
<dbReference type="FunFam" id="3.40.120.10:FF:000002">
    <property type="entry name" value="Phosphoglucosamine mutase"/>
    <property type="match status" value="1"/>
</dbReference>
<sequence>MARLFGTDGVRGVAGRDLTATLALDLSIAAARVLTEGRDTGADARPLAVVGRDPRASGEFLEAAVVAGLASAGVDVVRLGVLPTPAVAHLTAELGADFGVMLSASHNPAPDNGIKFFGRGGLKLPDEVEDRIEARLADPREGATGAGVGRVTEAADSAERYIAHVVASLPHRLDGLRVVVDCANGAASGIAPEALRRVGAEVIAIGDRPDGLNINTDCGSTHLDALRAAVVEHGADAGIAHDGDADRCLAVAADGSVVDGDRILGILAVELKEAGRLARDTLVVTVMSNLGLKLAMSKAGIQVVETAVGDRYVLEAMHAGSYSLGGEQSGHVVLLDHATTGDGLLTGLHLLAAVARRGKPLAELATVMTRLPQVLVNVRGVDKSRAATSPVVADAVKFAQAELGDSGRVLIRPSGTEPMVRVMVEATTENRAEEIAGRLAGVVKSDLG</sequence>
<evidence type="ECO:0000256" key="5">
    <source>
        <dbReference type="ARBA" id="ARBA00023235"/>
    </source>
</evidence>
<organism evidence="16 17">
    <name type="scientific">Nocardiopsis mwathae</name>
    <dbReference type="NCBI Taxonomy" id="1472723"/>
    <lineage>
        <taxon>Bacteria</taxon>
        <taxon>Bacillati</taxon>
        <taxon>Actinomycetota</taxon>
        <taxon>Actinomycetes</taxon>
        <taxon>Streptosporangiales</taxon>
        <taxon>Nocardiopsidaceae</taxon>
        <taxon>Nocardiopsis</taxon>
    </lineage>
</organism>
<dbReference type="FunFam" id="3.30.310.50:FF:000001">
    <property type="entry name" value="Phosphoglucosamine mutase"/>
    <property type="match status" value="1"/>
</dbReference>
<keyword evidence="17" id="KW-1185">Reference proteome</keyword>
<dbReference type="InterPro" id="IPR005846">
    <property type="entry name" value="A-D-PHexomutase_a/b/a-III"/>
</dbReference>
<gene>
    <name evidence="9" type="primary">glmM</name>
    <name evidence="16" type="ORF">HNR23_000015</name>
</gene>
<dbReference type="InterPro" id="IPR005843">
    <property type="entry name" value="A-D-PHexomutase_C"/>
</dbReference>
<dbReference type="EC" id="5.4.2.10" evidence="7 9"/>
<dbReference type="NCBIfam" id="TIGR01455">
    <property type="entry name" value="glmM"/>
    <property type="match status" value="1"/>
</dbReference>
<evidence type="ECO:0000256" key="8">
    <source>
        <dbReference type="ARBA" id="ARBA00068193"/>
    </source>
</evidence>
<keyword evidence="2 9" id="KW-0597">Phosphoprotein</keyword>
<dbReference type="PRINTS" id="PR00509">
    <property type="entry name" value="PGMPMM"/>
</dbReference>
<feature type="modified residue" description="Phosphoserine" evidence="9">
    <location>
        <position position="105"/>
    </location>
</feature>
<feature type="binding site" evidence="9">
    <location>
        <position position="242"/>
    </location>
    <ligand>
        <name>Mg(2+)</name>
        <dbReference type="ChEBI" id="CHEBI:18420"/>
    </ligand>
</feature>
<dbReference type="InterPro" id="IPR050060">
    <property type="entry name" value="Phosphoglucosamine_mutase"/>
</dbReference>
<dbReference type="EMBL" id="JACHDS010000001">
    <property type="protein sequence ID" value="MBB6169955.1"/>
    <property type="molecule type" value="Genomic_DNA"/>
</dbReference>
<dbReference type="PROSITE" id="PS00710">
    <property type="entry name" value="PGM_PMM"/>
    <property type="match status" value="1"/>
</dbReference>